<accession>A0A9P6KQJ0</accession>
<proteinExistence type="predicted"/>
<dbReference type="Proteomes" id="UP000756921">
    <property type="component" value="Unassembled WGS sequence"/>
</dbReference>
<name>A0A9P6KQJ0_9PLEO</name>
<comment type="caution">
    <text evidence="1">The sequence shown here is derived from an EMBL/GenBank/DDBJ whole genome shotgun (WGS) entry which is preliminary data.</text>
</comment>
<evidence type="ECO:0000313" key="2">
    <source>
        <dbReference type="Proteomes" id="UP000756921"/>
    </source>
</evidence>
<dbReference type="AlphaFoldDB" id="A0A9P6KQJ0"/>
<evidence type="ECO:0000313" key="1">
    <source>
        <dbReference type="EMBL" id="KAF9735187.1"/>
    </source>
</evidence>
<keyword evidence="2" id="KW-1185">Reference proteome</keyword>
<organism evidence="1 2">
    <name type="scientific">Paraphaeosphaeria minitans</name>
    <dbReference type="NCBI Taxonomy" id="565426"/>
    <lineage>
        <taxon>Eukaryota</taxon>
        <taxon>Fungi</taxon>
        <taxon>Dikarya</taxon>
        <taxon>Ascomycota</taxon>
        <taxon>Pezizomycotina</taxon>
        <taxon>Dothideomycetes</taxon>
        <taxon>Pleosporomycetidae</taxon>
        <taxon>Pleosporales</taxon>
        <taxon>Massarineae</taxon>
        <taxon>Didymosphaeriaceae</taxon>
        <taxon>Paraphaeosphaeria</taxon>
    </lineage>
</organism>
<gene>
    <name evidence="1" type="ORF">PMIN01_06592</name>
</gene>
<protein>
    <submittedName>
        <fullName evidence="1">Uncharacterized protein</fullName>
    </submittedName>
</protein>
<dbReference type="EMBL" id="WJXW01000006">
    <property type="protein sequence ID" value="KAF9735187.1"/>
    <property type="molecule type" value="Genomic_DNA"/>
</dbReference>
<reference evidence="1" key="1">
    <citation type="journal article" date="2020" name="Mol. Plant Microbe Interact.">
        <title>Genome Sequence of the Biocontrol Agent Coniothyrium minitans strain Conio (IMI 134523).</title>
        <authorList>
            <person name="Patel D."/>
            <person name="Shittu T.A."/>
            <person name="Baroncelli R."/>
            <person name="Muthumeenakshi S."/>
            <person name="Osborne T.H."/>
            <person name="Janganan T.K."/>
            <person name="Sreenivasaprasad S."/>
        </authorList>
    </citation>
    <scope>NUCLEOTIDE SEQUENCE</scope>
    <source>
        <strain evidence="1">Conio</strain>
    </source>
</reference>
<sequence length="121" mass="13172">MHATEEEVIEAGAGKLGQRFTRVDNRLPLNVSDPFVDARPAVHHSTADAAPTLSIAVHQKFTSISILRLQRRVSCTSSVAGAQLLAASLPVVTGYFSTLLYIFNIAFSKWNTSDLLCPSWT</sequence>